<name>A0A2J6PV74_9HELO</name>
<sequence>MALTAGMAAKVKKWENGIDPMVTMMTEDDIKEYLETKLWEYNTNNIKDYTLWEAFQDNFSLFNTIEAWEKIQKRDCRRLRAYLYYGGVYVEENTRHITTAQMLLKVVQEETRYPWDDNEIVEDGQIRDDLIIGPITSINIFLEGY</sequence>
<organism evidence="1 2">
    <name type="scientific">Hyaloscypha hepaticicola</name>
    <dbReference type="NCBI Taxonomy" id="2082293"/>
    <lineage>
        <taxon>Eukaryota</taxon>
        <taxon>Fungi</taxon>
        <taxon>Dikarya</taxon>
        <taxon>Ascomycota</taxon>
        <taxon>Pezizomycotina</taxon>
        <taxon>Leotiomycetes</taxon>
        <taxon>Helotiales</taxon>
        <taxon>Hyaloscyphaceae</taxon>
        <taxon>Hyaloscypha</taxon>
    </lineage>
</organism>
<dbReference type="OrthoDB" id="3596768at2759"/>
<accession>A0A2J6PV74</accession>
<proteinExistence type="predicted"/>
<gene>
    <name evidence="1" type="ORF">NA56DRAFT_661890</name>
</gene>
<dbReference type="Proteomes" id="UP000235672">
    <property type="component" value="Unassembled WGS sequence"/>
</dbReference>
<reference evidence="1 2" key="1">
    <citation type="submission" date="2016-05" db="EMBL/GenBank/DDBJ databases">
        <title>A degradative enzymes factory behind the ericoid mycorrhizal symbiosis.</title>
        <authorList>
            <consortium name="DOE Joint Genome Institute"/>
            <person name="Martino E."/>
            <person name="Morin E."/>
            <person name="Grelet G."/>
            <person name="Kuo A."/>
            <person name="Kohler A."/>
            <person name="Daghino S."/>
            <person name="Barry K."/>
            <person name="Choi C."/>
            <person name="Cichocki N."/>
            <person name="Clum A."/>
            <person name="Copeland A."/>
            <person name="Hainaut M."/>
            <person name="Haridas S."/>
            <person name="Labutti K."/>
            <person name="Lindquist E."/>
            <person name="Lipzen A."/>
            <person name="Khouja H.-R."/>
            <person name="Murat C."/>
            <person name="Ohm R."/>
            <person name="Olson A."/>
            <person name="Spatafora J."/>
            <person name="Veneault-Fourrey C."/>
            <person name="Henrissat B."/>
            <person name="Grigoriev I."/>
            <person name="Martin F."/>
            <person name="Perotto S."/>
        </authorList>
    </citation>
    <scope>NUCLEOTIDE SEQUENCE [LARGE SCALE GENOMIC DNA]</scope>
    <source>
        <strain evidence="1 2">UAMH 7357</strain>
    </source>
</reference>
<dbReference type="STRING" id="1745343.A0A2J6PV74"/>
<evidence type="ECO:0000313" key="2">
    <source>
        <dbReference type="Proteomes" id="UP000235672"/>
    </source>
</evidence>
<evidence type="ECO:0000313" key="1">
    <source>
        <dbReference type="EMBL" id="PMD17909.1"/>
    </source>
</evidence>
<dbReference type="AlphaFoldDB" id="A0A2J6PV74"/>
<dbReference type="EMBL" id="KZ613497">
    <property type="protein sequence ID" value="PMD17909.1"/>
    <property type="molecule type" value="Genomic_DNA"/>
</dbReference>
<protein>
    <submittedName>
        <fullName evidence="1">Uncharacterized protein</fullName>
    </submittedName>
</protein>
<keyword evidence="2" id="KW-1185">Reference proteome</keyword>